<dbReference type="AlphaFoldDB" id="A0A9Q5X7L0"/>
<gene>
    <name evidence="2" type="ORF">B5F96_11645</name>
    <name evidence="1" type="ORF">PQG89_06605</name>
</gene>
<proteinExistence type="predicted"/>
<comment type="caution">
    <text evidence="2">The sequence shown here is derived from an EMBL/GenBank/DDBJ whole genome shotgun (WGS) entry which is preliminary data.</text>
</comment>
<evidence type="ECO:0000313" key="1">
    <source>
        <dbReference type="EMBL" id="MDC7149103.1"/>
    </source>
</evidence>
<dbReference type="Proteomes" id="UP000195975">
    <property type="component" value="Unassembled WGS sequence"/>
</dbReference>
<name>A0A9Q5X7L0_9BACT</name>
<organism evidence="2 3">
    <name type="scientific">Parabacteroides johnsonii</name>
    <dbReference type="NCBI Taxonomy" id="387661"/>
    <lineage>
        <taxon>Bacteria</taxon>
        <taxon>Pseudomonadati</taxon>
        <taxon>Bacteroidota</taxon>
        <taxon>Bacteroidia</taxon>
        <taxon>Bacteroidales</taxon>
        <taxon>Tannerellaceae</taxon>
        <taxon>Parabacteroides</taxon>
    </lineage>
</organism>
<sequence>MAKRRILKKDISYVAGDLFSEALVCMLYIPGVDSGKADVVMARILDMQDEFIRRANRPDGKDNPKRVKEYYRKLRADLQTEVNAIATEIGELSK</sequence>
<dbReference type="EMBL" id="JAQPYX010000056">
    <property type="protein sequence ID" value="MDC7149103.1"/>
    <property type="molecule type" value="Genomic_DNA"/>
</dbReference>
<reference evidence="1" key="3">
    <citation type="submission" date="2023-01" db="EMBL/GenBank/DDBJ databases">
        <title>Exploring GABA producing Bacteroides strains toward improving mental health.</title>
        <authorList>
            <person name="Yousuf B."/>
            <person name="Bouhlel N.E."/>
            <person name="Mottawea W."/>
            <person name="Hammami R."/>
        </authorList>
    </citation>
    <scope>NUCLEOTIDE SEQUENCE</scope>
    <source>
        <strain evidence="1">UO.H1047</strain>
    </source>
</reference>
<dbReference type="EMBL" id="NFIJ01000012">
    <property type="protein sequence ID" value="OUO04513.1"/>
    <property type="molecule type" value="Genomic_DNA"/>
</dbReference>
<reference evidence="3" key="1">
    <citation type="submission" date="2017-04" db="EMBL/GenBank/DDBJ databases">
        <title>Function of individual gut microbiota members based on whole genome sequencing of pure cultures obtained from chicken caecum.</title>
        <authorList>
            <person name="Medvecky M."/>
            <person name="Cejkova D."/>
            <person name="Polansky O."/>
            <person name="Karasova D."/>
            <person name="Kubasova T."/>
            <person name="Cizek A."/>
            <person name="Rychlik I."/>
        </authorList>
    </citation>
    <scope>NUCLEOTIDE SEQUENCE [LARGE SCALE GENOMIC DNA]</scope>
    <source>
        <strain evidence="3">An42</strain>
    </source>
</reference>
<accession>A0A9Q5X7L0</accession>
<dbReference type="RefSeq" id="WP_008149030.1">
    <property type="nucleotide sequence ID" value="NZ_CABJAU010000009.1"/>
</dbReference>
<reference evidence="2" key="2">
    <citation type="journal article" date="2018" name="BMC Genomics">
        <title>Whole genome sequencing and function prediction of 133 gut anaerobes isolated from chicken caecum in pure cultures.</title>
        <authorList>
            <person name="Medvecky M."/>
            <person name="Cejkova D."/>
            <person name="Polansky O."/>
            <person name="Karasova D."/>
            <person name="Kubasova T."/>
            <person name="Cizek A."/>
            <person name="Rychlik I."/>
        </authorList>
    </citation>
    <scope>NUCLEOTIDE SEQUENCE</scope>
    <source>
        <strain evidence="2">An42</strain>
    </source>
</reference>
<evidence type="ECO:0000313" key="2">
    <source>
        <dbReference type="EMBL" id="OUO04513.1"/>
    </source>
</evidence>
<protein>
    <submittedName>
        <fullName evidence="2">Uncharacterized protein</fullName>
    </submittedName>
</protein>
<dbReference type="GeneID" id="93406965"/>
<dbReference type="Proteomes" id="UP001213646">
    <property type="component" value="Unassembled WGS sequence"/>
</dbReference>
<evidence type="ECO:0000313" key="3">
    <source>
        <dbReference type="Proteomes" id="UP000195975"/>
    </source>
</evidence>